<dbReference type="PROSITE" id="PS51299">
    <property type="entry name" value="HTH_APSES"/>
    <property type="match status" value="1"/>
</dbReference>
<proteinExistence type="predicted"/>
<dbReference type="EMBL" id="CP141885">
    <property type="protein sequence ID" value="WRT66906.1"/>
    <property type="molecule type" value="Genomic_DNA"/>
</dbReference>
<dbReference type="PROSITE" id="PS50088">
    <property type="entry name" value="ANK_REPEAT"/>
    <property type="match status" value="2"/>
</dbReference>
<feature type="compositionally biased region" description="Polar residues" evidence="5">
    <location>
        <begin position="208"/>
        <end position="224"/>
    </location>
</feature>
<feature type="repeat" description="ANK" evidence="3">
    <location>
        <begin position="389"/>
        <end position="421"/>
    </location>
</feature>
<evidence type="ECO:0000256" key="2">
    <source>
        <dbReference type="ARBA" id="ARBA00023043"/>
    </source>
</evidence>
<feature type="compositionally biased region" description="Low complexity" evidence="5">
    <location>
        <begin position="579"/>
        <end position="590"/>
    </location>
</feature>
<feature type="compositionally biased region" description="Polar residues" evidence="5">
    <location>
        <begin position="558"/>
        <end position="578"/>
    </location>
</feature>
<evidence type="ECO:0000259" key="6">
    <source>
        <dbReference type="PROSITE" id="PS51299"/>
    </source>
</evidence>
<dbReference type="Gene3D" id="1.25.40.20">
    <property type="entry name" value="Ankyrin repeat-containing domain"/>
    <property type="match status" value="1"/>
</dbReference>
<dbReference type="PANTHER" id="PTHR43828:SF15">
    <property type="entry name" value="TRANSCRIPTION FACTOR MBP1"/>
    <property type="match status" value="1"/>
</dbReference>
<dbReference type="InterPro" id="IPR002110">
    <property type="entry name" value="Ankyrin_rpt"/>
</dbReference>
<evidence type="ECO:0000256" key="3">
    <source>
        <dbReference type="PROSITE-ProRule" id="PRU00023"/>
    </source>
</evidence>
<dbReference type="InterPro" id="IPR018004">
    <property type="entry name" value="KilA/APSES_HTH"/>
</dbReference>
<evidence type="ECO:0000256" key="5">
    <source>
        <dbReference type="SAM" id="MobiDB-lite"/>
    </source>
</evidence>
<dbReference type="InterPro" id="IPR003163">
    <property type="entry name" value="Tscrpt_reg_HTH_APSES-type"/>
</dbReference>
<dbReference type="SUPFAM" id="SSF54616">
    <property type="entry name" value="DNA-binding domain of Mlu1-box binding protein MBP1"/>
    <property type="match status" value="1"/>
</dbReference>
<evidence type="ECO:0000256" key="4">
    <source>
        <dbReference type="SAM" id="Coils"/>
    </source>
</evidence>
<feature type="compositionally biased region" description="Low complexity" evidence="5">
    <location>
        <begin position="192"/>
        <end position="207"/>
    </location>
</feature>
<dbReference type="PROSITE" id="PS50297">
    <property type="entry name" value="ANK_REP_REGION"/>
    <property type="match status" value="2"/>
</dbReference>
<keyword evidence="2 3" id="KW-0040">ANK repeat</keyword>
<sequence>MGKKSVVAPGGENGPNTIFKATYRCVSAPRRFVAYGRKRALLTSTYLHDYLYGLVECKPVYEMLCRDVAVMRRRADAYLNATQILKVAGFDKPQRTRVLEREVQKGEHEKVQGGYGKYQGTWIPIERGLALAKQYGVEDLLRPLIDYVPTSVSPPPAPKHTVAPPTKSRKEREPKAGKGQSQATPSKTGPTSAAALQAQAQLAASASRNTRMQESTPDVDTSLRSGEVEETPSATPEEDESSSQTPSPVASDSELLVDEHQSMDIDNLQMGMPMGVQMNMLPMPMETLDSVSRKRNAAMMMDEDQDQYSQLRRIRGNSAVHTPQGSPRHMGMGLGSTVPGQHVPDETPIGPEGYTDMILNYFVSETSQIPQILVSPPHDYDPNSKIDDDGHTALHWACAMGRVRVVKLLLTAGASIFAGNNAEQTPLMRSVMFSNNYDMRKFPELYELLHRSTLNIDKQNRTVFHHIANLALAKGKTHAAKYYMETILSRLADYPQELADVINFQDEEGETALTIAARARSRRLVKALLDHGADPKIKNRDFKSAEDYILEDERFRSSPVQPNGNTNGTGATSSSRQLSNPNDNNSNNKSGKVVFAPQLYSSEAARLTGGTALQDITSNIQSLAKSFDNELQGKERDILQAKAMLTNIHSEVTEANRVISSLNEKSSSIEDKKRDLDSLQNNLKSNIQKSLKNGYEHWLKGQLIRDENWKSGQLTENISDLEELHNLPTGGQEVIQAEEERLRWEIEEKKRNRADLVDKFVKAQTEAGTSEQIAKYRRLIAAGCGGAKVEEVDEVMSQLLDTLENESEQNIYAPPAIENVAWMT</sequence>
<feature type="domain" description="HTH APSES-type" evidence="6">
    <location>
        <begin position="41"/>
        <end position="156"/>
    </location>
</feature>
<dbReference type="Proteomes" id="UP001329825">
    <property type="component" value="Chromosome 5"/>
</dbReference>
<feature type="coiled-coil region" evidence="4">
    <location>
        <begin position="662"/>
        <end position="689"/>
    </location>
</feature>
<dbReference type="PRINTS" id="PR01415">
    <property type="entry name" value="ANKYRIN"/>
</dbReference>
<keyword evidence="1" id="KW-0677">Repeat</keyword>
<dbReference type="Gene3D" id="3.10.260.10">
    <property type="entry name" value="Transcription regulator HTH, APSES-type DNA-binding domain"/>
    <property type="match status" value="1"/>
</dbReference>
<dbReference type="InterPro" id="IPR051642">
    <property type="entry name" value="SWI6-like"/>
</dbReference>
<dbReference type="Pfam" id="PF04383">
    <property type="entry name" value="KilA-N"/>
    <property type="match status" value="1"/>
</dbReference>
<dbReference type="RefSeq" id="XP_062791646.1">
    <property type="nucleotide sequence ID" value="XM_062935595.1"/>
</dbReference>
<dbReference type="SUPFAM" id="SSF48403">
    <property type="entry name" value="Ankyrin repeat"/>
    <property type="match status" value="1"/>
</dbReference>
<feature type="coiled-coil region" evidence="4">
    <location>
        <begin position="739"/>
        <end position="809"/>
    </location>
</feature>
<keyword evidence="4" id="KW-0175">Coiled coil</keyword>
<feature type="region of interest" description="Disordered" evidence="5">
    <location>
        <begin position="148"/>
        <end position="253"/>
    </location>
</feature>
<evidence type="ECO:0000256" key="1">
    <source>
        <dbReference type="ARBA" id="ARBA00022737"/>
    </source>
</evidence>
<evidence type="ECO:0000313" key="8">
    <source>
        <dbReference type="Proteomes" id="UP001329825"/>
    </source>
</evidence>
<feature type="repeat" description="ANK" evidence="3">
    <location>
        <begin position="508"/>
        <end position="540"/>
    </location>
</feature>
<evidence type="ECO:0000313" key="7">
    <source>
        <dbReference type="EMBL" id="WRT66906.1"/>
    </source>
</evidence>
<dbReference type="InterPro" id="IPR036887">
    <property type="entry name" value="HTH_APSES_sf"/>
</dbReference>
<keyword evidence="8" id="KW-1185">Reference proteome</keyword>
<dbReference type="SMART" id="SM00248">
    <property type="entry name" value="ANK"/>
    <property type="match status" value="2"/>
</dbReference>
<gene>
    <name evidence="7" type="ORF">IL334_003871</name>
</gene>
<accession>A0ABZ1D1T1</accession>
<dbReference type="InterPro" id="IPR036770">
    <property type="entry name" value="Ankyrin_rpt-contain_sf"/>
</dbReference>
<dbReference type="PANTHER" id="PTHR43828">
    <property type="entry name" value="ASPARAGINASE"/>
    <property type="match status" value="1"/>
</dbReference>
<organism evidence="7 8">
    <name type="scientific">Kwoniella shivajii</name>
    <dbReference type="NCBI Taxonomy" id="564305"/>
    <lineage>
        <taxon>Eukaryota</taxon>
        <taxon>Fungi</taxon>
        <taxon>Dikarya</taxon>
        <taxon>Basidiomycota</taxon>
        <taxon>Agaricomycotina</taxon>
        <taxon>Tremellomycetes</taxon>
        <taxon>Tremellales</taxon>
        <taxon>Cryptococcaceae</taxon>
        <taxon>Kwoniella</taxon>
    </lineage>
</organism>
<feature type="compositionally biased region" description="Polar residues" evidence="5">
    <location>
        <begin position="179"/>
        <end position="191"/>
    </location>
</feature>
<dbReference type="GeneID" id="87956002"/>
<feature type="region of interest" description="Disordered" evidence="5">
    <location>
        <begin position="553"/>
        <end position="591"/>
    </location>
</feature>
<protein>
    <recommendedName>
        <fullName evidence="6">HTH APSES-type domain-containing protein</fullName>
    </recommendedName>
</protein>
<reference evidence="7 8" key="1">
    <citation type="submission" date="2024-01" db="EMBL/GenBank/DDBJ databases">
        <title>Comparative genomics of Cryptococcus and Kwoniella reveals pathogenesis evolution and contrasting modes of karyotype evolution via chromosome fusion or intercentromeric recombination.</title>
        <authorList>
            <person name="Coelho M.A."/>
            <person name="David-Palma M."/>
            <person name="Shea T."/>
            <person name="Bowers K."/>
            <person name="McGinley-Smith S."/>
            <person name="Mohammad A.W."/>
            <person name="Gnirke A."/>
            <person name="Yurkov A.M."/>
            <person name="Nowrousian M."/>
            <person name="Sun S."/>
            <person name="Cuomo C.A."/>
            <person name="Heitman J."/>
        </authorList>
    </citation>
    <scope>NUCLEOTIDE SEQUENCE [LARGE SCALE GENOMIC DNA]</scope>
    <source>
        <strain evidence="7">CBS 11374</strain>
    </source>
</reference>
<name>A0ABZ1D1T1_9TREE</name>
<dbReference type="SMART" id="SM01252">
    <property type="entry name" value="KilA-N"/>
    <property type="match status" value="1"/>
</dbReference>
<dbReference type="Pfam" id="PF12796">
    <property type="entry name" value="Ank_2"/>
    <property type="match status" value="2"/>
</dbReference>